<reference evidence="1 2" key="1">
    <citation type="submission" date="2012-08" db="EMBL/GenBank/DDBJ databases">
        <title>Oryza genome evolution.</title>
        <authorList>
            <person name="Wing R.A."/>
        </authorList>
    </citation>
    <scope>NUCLEOTIDE SEQUENCE</scope>
</reference>
<reference evidence="2" key="2">
    <citation type="submission" date="2013-12" db="EMBL/GenBank/DDBJ databases">
        <authorList>
            <person name="Yu Y."/>
            <person name="Lee S."/>
            <person name="de Baynast K."/>
            <person name="Wissotski M."/>
            <person name="Liu L."/>
            <person name="Talag J."/>
            <person name="Goicoechea J."/>
            <person name="Angelova A."/>
            <person name="Jetty R."/>
            <person name="Kudrna D."/>
            <person name="Golser W."/>
            <person name="Rivera L."/>
            <person name="Zhang J."/>
            <person name="Wing R."/>
        </authorList>
    </citation>
    <scope>NUCLEOTIDE SEQUENCE</scope>
</reference>
<evidence type="ECO:0000313" key="2">
    <source>
        <dbReference type="Proteomes" id="UP000032180"/>
    </source>
</evidence>
<sequence>MSATIGLVPVLRGLFYQPFPRSPLHLRPPLRFITTAHENAVDDDGDAGKLLSSISHTDGRRRFDPVAACGCFVVHRTGDSTG</sequence>
<evidence type="ECO:0000313" key="1">
    <source>
        <dbReference type="EnsemblPlants" id="LPERR12G09440.1"/>
    </source>
</evidence>
<dbReference type="Proteomes" id="UP000032180">
    <property type="component" value="Chromosome 12"/>
</dbReference>
<protein>
    <submittedName>
        <fullName evidence="1">Uncharacterized protein</fullName>
    </submittedName>
</protein>
<keyword evidence="2" id="KW-1185">Reference proteome</keyword>
<organism evidence="1 2">
    <name type="scientific">Leersia perrieri</name>
    <dbReference type="NCBI Taxonomy" id="77586"/>
    <lineage>
        <taxon>Eukaryota</taxon>
        <taxon>Viridiplantae</taxon>
        <taxon>Streptophyta</taxon>
        <taxon>Embryophyta</taxon>
        <taxon>Tracheophyta</taxon>
        <taxon>Spermatophyta</taxon>
        <taxon>Magnoliopsida</taxon>
        <taxon>Liliopsida</taxon>
        <taxon>Poales</taxon>
        <taxon>Poaceae</taxon>
        <taxon>BOP clade</taxon>
        <taxon>Oryzoideae</taxon>
        <taxon>Oryzeae</taxon>
        <taxon>Oryzinae</taxon>
        <taxon>Leersia</taxon>
    </lineage>
</organism>
<dbReference type="EnsemblPlants" id="LPERR12G09440.1">
    <property type="protein sequence ID" value="LPERR12G09440.1"/>
    <property type="gene ID" value="LPERR12G09440"/>
</dbReference>
<name>A0A0D9XZ53_9ORYZ</name>
<dbReference type="HOGENOM" id="CLU_2561582_0_0_1"/>
<reference evidence="1" key="3">
    <citation type="submission" date="2015-04" db="UniProtKB">
        <authorList>
            <consortium name="EnsemblPlants"/>
        </authorList>
    </citation>
    <scope>IDENTIFICATION</scope>
</reference>
<dbReference type="Gramene" id="LPERR12G09440.1">
    <property type="protein sequence ID" value="LPERR12G09440.1"/>
    <property type="gene ID" value="LPERR12G09440"/>
</dbReference>
<accession>A0A0D9XZ53</accession>
<dbReference type="AlphaFoldDB" id="A0A0D9XZ53"/>
<proteinExistence type="predicted"/>